<name>A0ABD1FPD8_SALDI</name>
<proteinExistence type="predicted"/>
<keyword evidence="3" id="KW-1185">Reference proteome</keyword>
<comment type="caution">
    <text evidence="2">The sequence shown here is derived from an EMBL/GenBank/DDBJ whole genome shotgun (WGS) entry which is preliminary data.</text>
</comment>
<dbReference type="EMBL" id="JBEAFC010000014">
    <property type="protein sequence ID" value="KAL1532616.1"/>
    <property type="molecule type" value="Genomic_DNA"/>
</dbReference>
<gene>
    <name evidence="2" type="ORF">AAHA92_32603</name>
</gene>
<dbReference type="InterPro" id="IPR006566">
    <property type="entry name" value="FBD"/>
</dbReference>
<evidence type="ECO:0000259" key="1">
    <source>
        <dbReference type="Pfam" id="PF08387"/>
    </source>
</evidence>
<dbReference type="Proteomes" id="UP001567538">
    <property type="component" value="Unassembled WGS sequence"/>
</dbReference>
<organism evidence="2 3">
    <name type="scientific">Salvia divinorum</name>
    <name type="common">Maria pastora</name>
    <name type="synonym">Diviner's sage</name>
    <dbReference type="NCBI Taxonomy" id="28513"/>
    <lineage>
        <taxon>Eukaryota</taxon>
        <taxon>Viridiplantae</taxon>
        <taxon>Streptophyta</taxon>
        <taxon>Embryophyta</taxon>
        <taxon>Tracheophyta</taxon>
        <taxon>Spermatophyta</taxon>
        <taxon>Magnoliopsida</taxon>
        <taxon>eudicotyledons</taxon>
        <taxon>Gunneridae</taxon>
        <taxon>Pentapetalae</taxon>
        <taxon>asterids</taxon>
        <taxon>lamiids</taxon>
        <taxon>Lamiales</taxon>
        <taxon>Lamiaceae</taxon>
        <taxon>Nepetoideae</taxon>
        <taxon>Mentheae</taxon>
        <taxon>Salviinae</taxon>
        <taxon>Salvia</taxon>
        <taxon>Salvia subgen. Calosphace</taxon>
    </lineage>
</organism>
<protein>
    <recommendedName>
        <fullName evidence="1">FBD domain-containing protein</fullName>
    </recommendedName>
</protein>
<feature type="domain" description="FBD" evidence="1">
    <location>
        <begin position="37"/>
        <end position="68"/>
    </location>
</feature>
<accession>A0ABD1FPD8</accession>
<reference evidence="2 3" key="1">
    <citation type="submission" date="2024-06" db="EMBL/GenBank/DDBJ databases">
        <title>A chromosome level genome sequence of Diviner's sage (Salvia divinorum).</title>
        <authorList>
            <person name="Ford S.A."/>
            <person name="Ro D.-K."/>
            <person name="Ness R.W."/>
            <person name="Phillips M.A."/>
        </authorList>
    </citation>
    <scope>NUCLEOTIDE SEQUENCE [LARGE SCALE GENOMIC DNA]</scope>
    <source>
        <strain evidence="2">SAF-2024a</strain>
        <tissue evidence="2">Leaf</tissue>
    </source>
</reference>
<evidence type="ECO:0000313" key="2">
    <source>
        <dbReference type="EMBL" id="KAL1532616.1"/>
    </source>
</evidence>
<dbReference type="Pfam" id="PF08387">
    <property type="entry name" value="FBD"/>
    <property type="match status" value="1"/>
</dbReference>
<dbReference type="AlphaFoldDB" id="A0ABD1FPD8"/>
<sequence>MSFFTRTSDKVSTHTDVHPERLQTETFGHLGYDLSQKYLEISGHSGSSLERELVLYVINNATTLQKLTVVARDEEALSRARLDFGHINSISFFSY</sequence>
<evidence type="ECO:0000313" key="3">
    <source>
        <dbReference type="Proteomes" id="UP001567538"/>
    </source>
</evidence>